<proteinExistence type="predicted"/>
<organism evidence="1 2">
    <name type="scientific">Oceanobacillus neutriphilus</name>
    <dbReference type="NCBI Taxonomy" id="531815"/>
    <lineage>
        <taxon>Bacteria</taxon>
        <taxon>Bacillati</taxon>
        <taxon>Bacillota</taxon>
        <taxon>Bacilli</taxon>
        <taxon>Bacillales</taxon>
        <taxon>Bacillaceae</taxon>
        <taxon>Oceanobacillus</taxon>
    </lineage>
</organism>
<evidence type="ECO:0000313" key="2">
    <source>
        <dbReference type="Proteomes" id="UP000641206"/>
    </source>
</evidence>
<sequence length="41" mass="4488">MHPNAVQQIIQGYLLSGEIKAGETINQSYNGLWIGGNDNDQ</sequence>
<accession>A0ABQ2NWZ7</accession>
<keyword evidence="2" id="KW-1185">Reference proteome</keyword>
<comment type="caution">
    <text evidence="1">The sequence shown here is derived from an EMBL/GenBank/DDBJ whole genome shotgun (WGS) entry which is preliminary data.</text>
</comment>
<evidence type="ECO:0000313" key="1">
    <source>
        <dbReference type="EMBL" id="GGP12638.1"/>
    </source>
</evidence>
<gene>
    <name evidence="1" type="ORF">GCM10011346_29400</name>
</gene>
<protein>
    <submittedName>
        <fullName evidence="1">Uncharacterized protein</fullName>
    </submittedName>
</protein>
<dbReference type="EMBL" id="BMLW01000008">
    <property type="protein sequence ID" value="GGP12638.1"/>
    <property type="molecule type" value="Genomic_DNA"/>
</dbReference>
<dbReference type="Proteomes" id="UP000641206">
    <property type="component" value="Unassembled WGS sequence"/>
</dbReference>
<dbReference type="RefSeq" id="WP_268239060.1">
    <property type="nucleotide sequence ID" value="NZ_BMLW01000008.1"/>
</dbReference>
<name>A0ABQ2NWZ7_9BACI</name>
<reference evidence="2" key="1">
    <citation type="journal article" date="2019" name="Int. J. Syst. Evol. Microbiol.">
        <title>The Global Catalogue of Microorganisms (GCM) 10K type strain sequencing project: providing services to taxonomists for standard genome sequencing and annotation.</title>
        <authorList>
            <consortium name="The Broad Institute Genomics Platform"/>
            <consortium name="The Broad Institute Genome Sequencing Center for Infectious Disease"/>
            <person name="Wu L."/>
            <person name="Ma J."/>
        </authorList>
    </citation>
    <scope>NUCLEOTIDE SEQUENCE [LARGE SCALE GENOMIC DNA]</scope>
    <source>
        <strain evidence="2">CGMCC 1.7693</strain>
    </source>
</reference>